<dbReference type="PANTHER" id="PTHR46517:SF1">
    <property type="entry name" value="FRUCTOSE-2,6-BISPHOSPHATASE TIGAR"/>
    <property type="match status" value="1"/>
</dbReference>
<dbReference type="eggNOG" id="COG0406">
    <property type="taxonomic scope" value="Bacteria"/>
</dbReference>
<evidence type="ECO:0000256" key="2">
    <source>
        <dbReference type="PIRSR" id="PIRSR613078-1"/>
    </source>
</evidence>
<proteinExistence type="predicted"/>
<dbReference type="SUPFAM" id="SSF53254">
    <property type="entry name" value="Phosphoglycerate mutase-like"/>
    <property type="match status" value="1"/>
</dbReference>
<keyword evidence="1" id="KW-0378">Hydrolase</keyword>
<accession>K6W3X7</accession>
<sequence length="224" mass="24254">MSLGVVTDLPPRRLVVLRHGLTDFNERGIWQGHLDTELNETGLAQADLAASTLARHDLDRILSSDLTRALRTAQVVAQVCGLEVEQDPRLREIHVGSWQGMDSVAVEKAFPGVQARLAAGEDLARGGDGERVSDVVLRAREAVDDLLAVLRGGECALVVTHGVCARALVADLCGVDQCTAWMSFGGLANCAWAELVESTDRWRLVRWNVEDSAPNGPLREGHGY</sequence>
<dbReference type="Proteomes" id="UP000008495">
    <property type="component" value="Unassembled WGS sequence"/>
</dbReference>
<dbReference type="GO" id="GO:0005829">
    <property type="term" value="C:cytosol"/>
    <property type="evidence" value="ECO:0007669"/>
    <property type="project" value="TreeGrafter"/>
</dbReference>
<name>K6W3X7_9MICO</name>
<protein>
    <submittedName>
        <fullName evidence="4">Phosphoglycerate mutase family protein</fullName>
    </submittedName>
</protein>
<keyword evidence="5" id="KW-1185">Reference proteome</keyword>
<dbReference type="GO" id="GO:0045820">
    <property type="term" value="P:negative regulation of glycolytic process"/>
    <property type="evidence" value="ECO:0007669"/>
    <property type="project" value="TreeGrafter"/>
</dbReference>
<feature type="binding site" evidence="3">
    <location>
        <position position="68"/>
    </location>
    <ligand>
        <name>substrate</name>
    </ligand>
</feature>
<dbReference type="GO" id="GO:0043456">
    <property type="term" value="P:regulation of pentose-phosphate shunt"/>
    <property type="evidence" value="ECO:0007669"/>
    <property type="project" value="TreeGrafter"/>
</dbReference>
<dbReference type="GO" id="GO:0004331">
    <property type="term" value="F:fructose-2,6-bisphosphate 2-phosphatase activity"/>
    <property type="evidence" value="ECO:0007669"/>
    <property type="project" value="TreeGrafter"/>
</dbReference>
<dbReference type="Pfam" id="PF00300">
    <property type="entry name" value="His_Phos_1"/>
    <property type="match status" value="1"/>
</dbReference>
<evidence type="ECO:0000313" key="4">
    <source>
        <dbReference type="EMBL" id="GAB76492.1"/>
    </source>
</evidence>
<dbReference type="InterPro" id="IPR029033">
    <property type="entry name" value="His_PPase_superfam"/>
</dbReference>
<dbReference type="CDD" id="cd07067">
    <property type="entry name" value="HP_PGM_like"/>
    <property type="match status" value="1"/>
</dbReference>
<feature type="active site" description="Tele-phosphohistidine intermediate" evidence="2">
    <location>
        <position position="19"/>
    </location>
</feature>
<dbReference type="PANTHER" id="PTHR46517">
    <property type="entry name" value="FRUCTOSE-2,6-BISPHOSPHATASE TIGAR"/>
    <property type="match status" value="1"/>
</dbReference>
<feature type="active site" description="Proton donor/acceptor" evidence="2">
    <location>
        <position position="92"/>
    </location>
</feature>
<comment type="caution">
    <text evidence="4">The sequence shown here is derived from an EMBL/GenBank/DDBJ whole genome shotgun (WGS) entry which is preliminary data.</text>
</comment>
<dbReference type="EMBL" id="BAGZ01000001">
    <property type="protein sequence ID" value="GAB76492.1"/>
    <property type="molecule type" value="Genomic_DNA"/>
</dbReference>
<gene>
    <name evidence="4" type="ORF">AUCHE_01_00540</name>
</gene>
<dbReference type="RefSeq" id="WP_006501242.1">
    <property type="nucleotide sequence ID" value="NZ_BAGZ01000001.1"/>
</dbReference>
<dbReference type="Gene3D" id="3.40.50.1240">
    <property type="entry name" value="Phosphoglycerate mutase-like"/>
    <property type="match status" value="1"/>
</dbReference>
<reference evidence="4 5" key="1">
    <citation type="submission" date="2012-08" db="EMBL/GenBank/DDBJ databases">
        <title>Whole genome shotgun sequence of Austwickia chelonae NBRC 105200.</title>
        <authorList>
            <person name="Yoshida I."/>
            <person name="Hosoyama A."/>
            <person name="Tsuchikane K."/>
            <person name="Katsumata H."/>
            <person name="Ando Y."/>
            <person name="Ohji S."/>
            <person name="Hamada M."/>
            <person name="Tamura T."/>
            <person name="Yamazoe A."/>
            <person name="Yamazaki S."/>
            <person name="Fujita N."/>
        </authorList>
    </citation>
    <scope>NUCLEOTIDE SEQUENCE [LARGE SCALE GENOMIC DNA]</scope>
    <source>
        <strain evidence="4 5">NBRC 105200</strain>
    </source>
</reference>
<feature type="binding site" evidence="3">
    <location>
        <begin position="18"/>
        <end position="25"/>
    </location>
    <ligand>
        <name>substrate</name>
    </ligand>
</feature>
<dbReference type="STRING" id="100225.SAMN05421595_1620"/>
<evidence type="ECO:0000313" key="5">
    <source>
        <dbReference type="Proteomes" id="UP000008495"/>
    </source>
</evidence>
<dbReference type="InterPro" id="IPR013078">
    <property type="entry name" value="His_Pase_superF_clade-1"/>
</dbReference>
<evidence type="ECO:0000256" key="3">
    <source>
        <dbReference type="PIRSR" id="PIRSR613078-2"/>
    </source>
</evidence>
<dbReference type="SMART" id="SM00855">
    <property type="entry name" value="PGAM"/>
    <property type="match status" value="1"/>
</dbReference>
<evidence type="ECO:0000256" key="1">
    <source>
        <dbReference type="ARBA" id="ARBA00022801"/>
    </source>
</evidence>
<dbReference type="InterPro" id="IPR051695">
    <property type="entry name" value="Phosphoglycerate_Mutase"/>
</dbReference>
<dbReference type="AlphaFoldDB" id="K6W3X7"/>
<dbReference type="OrthoDB" id="4697614at2"/>
<organism evidence="4 5">
    <name type="scientific">Austwickia chelonae NBRC 105200</name>
    <dbReference type="NCBI Taxonomy" id="1184607"/>
    <lineage>
        <taxon>Bacteria</taxon>
        <taxon>Bacillati</taxon>
        <taxon>Actinomycetota</taxon>
        <taxon>Actinomycetes</taxon>
        <taxon>Micrococcales</taxon>
        <taxon>Dermatophilaceae</taxon>
        <taxon>Austwickia</taxon>
    </lineage>
</organism>